<evidence type="ECO:0008006" key="4">
    <source>
        <dbReference type="Google" id="ProtNLM"/>
    </source>
</evidence>
<evidence type="ECO:0000313" key="2">
    <source>
        <dbReference type="EMBL" id="RMY90604.1"/>
    </source>
</evidence>
<dbReference type="Gene3D" id="3.40.50.1820">
    <property type="entry name" value="alpha/beta hydrolase"/>
    <property type="match status" value="1"/>
</dbReference>
<protein>
    <recommendedName>
        <fullName evidence="4">AB hydrolase-1 domain-containing protein</fullName>
    </recommendedName>
</protein>
<dbReference type="EMBL" id="QWIR01000050">
    <property type="protein sequence ID" value="RMY90604.1"/>
    <property type="molecule type" value="Genomic_DNA"/>
</dbReference>
<keyword evidence="1" id="KW-0472">Membrane</keyword>
<reference evidence="2 3" key="1">
    <citation type="journal article" date="2018" name="BMC Genomics">
        <title>Genomic evidence for intraspecific hybridization in a clonal and extremely halotolerant yeast.</title>
        <authorList>
            <person name="Gostincar C."/>
            <person name="Stajich J.E."/>
            <person name="Zupancic J."/>
            <person name="Zalar P."/>
            <person name="Gunde-Cimerman N."/>
        </authorList>
    </citation>
    <scope>NUCLEOTIDE SEQUENCE [LARGE SCALE GENOMIC DNA]</scope>
    <source>
        <strain evidence="2 3">EXF-2788</strain>
    </source>
</reference>
<feature type="transmembrane region" description="Helical" evidence="1">
    <location>
        <begin position="12"/>
        <end position="35"/>
    </location>
</feature>
<dbReference type="AlphaFoldDB" id="A0A3M7FQI2"/>
<proteinExistence type="predicted"/>
<feature type="transmembrane region" description="Helical" evidence="1">
    <location>
        <begin position="47"/>
        <end position="65"/>
    </location>
</feature>
<keyword evidence="1" id="KW-0812">Transmembrane</keyword>
<dbReference type="PANTHER" id="PTHR37471">
    <property type="entry name" value="UNNAMED PRODUCT"/>
    <property type="match status" value="1"/>
</dbReference>
<dbReference type="OrthoDB" id="6431331at2759"/>
<dbReference type="Proteomes" id="UP000268823">
    <property type="component" value="Unassembled WGS sequence"/>
</dbReference>
<comment type="caution">
    <text evidence="2">The sequence shown here is derived from an EMBL/GenBank/DDBJ whole genome shotgun (WGS) entry which is preliminary data.</text>
</comment>
<dbReference type="SUPFAM" id="SSF53474">
    <property type="entry name" value="alpha/beta-Hydrolases"/>
    <property type="match status" value="1"/>
</dbReference>
<keyword evidence="1" id="KW-1133">Transmembrane helix</keyword>
<dbReference type="InterPro" id="IPR029058">
    <property type="entry name" value="AB_hydrolase_fold"/>
</dbReference>
<gene>
    <name evidence="2" type="ORF">D0861_03586</name>
</gene>
<organism evidence="2 3">
    <name type="scientific">Hortaea werneckii</name>
    <name type="common">Black yeast</name>
    <name type="synonym">Cladosporium werneckii</name>
    <dbReference type="NCBI Taxonomy" id="91943"/>
    <lineage>
        <taxon>Eukaryota</taxon>
        <taxon>Fungi</taxon>
        <taxon>Dikarya</taxon>
        <taxon>Ascomycota</taxon>
        <taxon>Pezizomycotina</taxon>
        <taxon>Dothideomycetes</taxon>
        <taxon>Dothideomycetidae</taxon>
        <taxon>Mycosphaerellales</taxon>
        <taxon>Teratosphaeriaceae</taxon>
        <taxon>Hortaea</taxon>
    </lineage>
</organism>
<dbReference type="PANTHER" id="PTHR37471:SF1">
    <property type="entry name" value="AB HYDROLASE-1 DOMAIN-CONTAINING PROTEIN"/>
    <property type="match status" value="1"/>
</dbReference>
<evidence type="ECO:0000256" key="1">
    <source>
        <dbReference type="SAM" id="Phobius"/>
    </source>
</evidence>
<sequence length="528" mass="60443">MLGTSKGEYVFVRVCIFLLDGVAPVCMLYCAIIAACPTFPFRLGTTFDLWATAETLFWILFFLPYRQYCQRTTFPPIAPSQEIRRTLMNQVKSEVADPEAFIRGWFKCADIEDIGRQHVEQWVAWAFFGQALEQVVGEKVEADEIEEYVCELERLLKRKFRPGKGTARPIRLTEDPVDMKRRSLLWYTWADAVVKCVGLIDLLTCINLRSCGFILHRLSLPRCLLLFPFRPWSLLASRRSPAVHTSYWYRPHTSTTRLPVLFIHGIGIGLYPYADFLSRIDLAETSSETDPDDQIGVLAIEIMPVSFRITHNALDREQFCAELRQILDSHSWDRFVMASHSYGSVFSTFVVADPNLRSRVTSLLLVDPVTFLLHTPDVAYNFTVRKPRRANEWQLWYFASKDPGVAYTLGRRFFWTTKVMWQTDLAALIHEGKRLTISLAGRDLIINAEAVRRCLEGGTTFLHNTRVGPKGSKERGDNVVQFVQAGQSCSRPDILWFGPLDHGQVFDDMRAKEALAAVLRRYCINASD</sequence>
<name>A0A3M7FQI2_HORWE</name>
<evidence type="ECO:0000313" key="3">
    <source>
        <dbReference type="Proteomes" id="UP000268823"/>
    </source>
</evidence>
<accession>A0A3M7FQI2</accession>